<protein>
    <submittedName>
        <fullName evidence="2">Uncharacterized protein</fullName>
    </submittedName>
</protein>
<feature type="compositionally biased region" description="Polar residues" evidence="1">
    <location>
        <begin position="68"/>
        <end position="87"/>
    </location>
</feature>
<sequence length="87" mass="9860">SVDCHEAIYMLLDHGADVNLMNDEGFTPLSLCMTRILAVLKDVKDWGRAFLQRKDYKKAETGAEWRQHNSYSQLNPNKSQSSGEAKS</sequence>
<dbReference type="EMBL" id="CAJPIN010061920">
    <property type="protein sequence ID" value="CAG2066993.1"/>
    <property type="molecule type" value="Genomic_DNA"/>
</dbReference>
<reference evidence="2" key="1">
    <citation type="submission" date="2021-03" db="EMBL/GenBank/DDBJ databases">
        <authorList>
            <person name="Tran Van P."/>
        </authorList>
    </citation>
    <scope>NUCLEOTIDE SEQUENCE</scope>
</reference>
<accession>A0ABN7PJX2</accession>
<comment type="caution">
    <text evidence="2">The sequence shown here is derived from an EMBL/GenBank/DDBJ whole genome shotgun (WGS) entry which is preliminary data.</text>
</comment>
<dbReference type="SUPFAM" id="SSF48403">
    <property type="entry name" value="Ankyrin repeat"/>
    <property type="match status" value="1"/>
</dbReference>
<evidence type="ECO:0000313" key="3">
    <source>
        <dbReference type="Proteomes" id="UP001153148"/>
    </source>
</evidence>
<name>A0ABN7PJX2_TIMPD</name>
<evidence type="ECO:0000256" key="1">
    <source>
        <dbReference type="SAM" id="MobiDB-lite"/>
    </source>
</evidence>
<evidence type="ECO:0000313" key="2">
    <source>
        <dbReference type="EMBL" id="CAG2066993.1"/>
    </source>
</evidence>
<dbReference type="InterPro" id="IPR036770">
    <property type="entry name" value="Ankyrin_rpt-contain_sf"/>
</dbReference>
<gene>
    <name evidence="2" type="ORF">TPAB3V08_LOCUS13936</name>
</gene>
<proteinExistence type="predicted"/>
<dbReference type="Gene3D" id="1.25.40.20">
    <property type="entry name" value="Ankyrin repeat-containing domain"/>
    <property type="match status" value="1"/>
</dbReference>
<feature type="non-terminal residue" evidence="2">
    <location>
        <position position="1"/>
    </location>
</feature>
<dbReference type="Proteomes" id="UP001153148">
    <property type="component" value="Unassembled WGS sequence"/>
</dbReference>
<organism evidence="2 3">
    <name type="scientific">Timema podura</name>
    <name type="common">Walking stick</name>
    <dbReference type="NCBI Taxonomy" id="61482"/>
    <lineage>
        <taxon>Eukaryota</taxon>
        <taxon>Metazoa</taxon>
        <taxon>Ecdysozoa</taxon>
        <taxon>Arthropoda</taxon>
        <taxon>Hexapoda</taxon>
        <taxon>Insecta</taxon>
        <taxon>Pterygota</taxon>
        <taxon>Neoptera</taxon>
        <taxon>Polyneoptera</taxon>
        <taxon>Phasmatodea</taxon>
        <taxon>Timematodea</taxon>
        <taxon>Timematoidea</taxon>
        <taxon>Timematidae</taxon>
        <taxon>Timema</taxon>
    </lineage>
</organism>
<keyword evidence="3" id="KW-1185">Reference proteome</keyword>
<feature type="region of interest" description="Disordered" evidence="1">
    <location>
        <begin position="60"/>
        <end position="87"/>
    </location>
</feature>